<evidence type="ECO:0000256" key="1">
    <source>
        <dbReference type="SAM" id="Phobius"/>
    </source>
</evidence>
<dbReference type="HOGENOM" id="CLU_1321812_0_0_1"/>
<reference evidence="2 3" key="1">
    <citation type="journal article" date="2012" name="Fungal Genet. Biol.">
        <title>The genome of the xerotolerant mold Wallemia sebi reveals adaptations to osmotic stress and suggests cryptic sexual reproduction.</title>
        <authorList>
            <person name="Padamsee M."/>
            <person name="Kumar T.K.A."/>
            <person name="Riley R."/>
            <person name="Binder M."/>
            <person name="Boyd A."/>
            <person name="Calvo A.M."/>
            <person name="Furukawa K."/>
            <person name="Hesse C."/>
            <person name="Hohmann S."/>
            <person name="James T.Y."/>
            <person name="LaButti K."/>
            <person name="Lapidus A."/>
            <person name="Lindquist E."/>
            <person name="Lucas S."/>
            <person name="Miller K."/>
            <person name="Shantappa S."/>
            <person name="Grigoriev I.V."/>
            <person name="Hibbett D.S."/>
            <person name="McLaughlin D.J."/>
            <person name="Spatafora J.W."/>
            <person name="Aime M.C."/>
        </authorList>
    </citation>
    <scope>NUCLEOTIDE SEQUENCE [LARGE SCALE GENOMIC DNA]</scope>
    <source>
        <strain evidence="3">ATCC MYA-4683 / CBS 633.66</strain>
    </source>
</reference>
<keyword evidence="1" id="KW-0812">Transmembrane</keyword>
<sequence>MLETYYPLIIFLLIFCINLNAMQFQKRIEKLELHCFDNSLTHQKMTNPDYKTQSDYQKSIEQPSLSNNVDLETKRNTPLGSKKWLTPKIMLFCILAITALTNYNVFDNIITRATQKTNAKTCFPQYITLGDNFFFKYELRGSCDAIDAVKQLKDRLYFAVSHIPTEYRRNNAACLKLSYGNYWGYLVTEGAGDSDESAAACDDGAEMI</sequence>
<name>I4YE31_WALMC</name>
<dbReference type="RefSeq" id="XP_006957488.1">
    <property type="nucleotide sequence ID" value="XM_006957426.1"/>
</dbReference>
<accession>I4YE31</accession>
<proteinExistence type="predicted"/>
<feature type="transmembrane region" description="Helical" evidence="1">
    <location>
        <begin position="89"/>
        <end position="106"/>
    </location>
</feature>
<dbReference type="AlphaFoldDB" id="I4YE31"/>
<keyword evidence="1" id="KW-0472">Membrane</keyword>
<dbReference type="EMBL" id="JH668228">
    <property type="protein sequence ID" value="EIM22223.1"/>
    <property type="molecule type" value="Genomic_DNA"/>
</dbReference>
<dbReference type="InParanoid" id="I4YE31"/>
<keyword evidence="1" id="KW-1133">Transmembrane helix</keyword>
<keyword evidence="3" id="KW-1185">Reference proteome</keyword>
<protein>
    <submittedName>
        <fullName evidence="2">Uncharacterized protein</fullName>
    </submittedName>
</protein>
<dbReference type="KEGG" id="wse:WALSEDRAFT_56918"/>
<gene>
    <name evidence="2" type="ORF">WALSEDRAFT_56918</name>
</gene>
<feature type="transmembrane region" description="Helical" evidence="1">
    <location>
        <begin position="6"/>
        <end position="24"/>
    </location>
</feature>
<evidence type="ECO:0000313" key="2">
    <source>
        <dbReference type="EMBL" id="EIM22223.1"/>
    </source>
</evidence>
<organism evidence="2 3">
    <name type="scientific">Wallemia mellicola (strain ATCC MYA-4683 / CBS 633.66)</name>
    <name type="common">Wallemia sebi (CBS 633.66)</name>
    <dbReference type="NCBI Taxonomy" id="671144"/>
    <lineage>
        <taxon>Eukaryota</taxon>
        <taxon>Fungi</taxon>
        <taxon>Dikarya</taxon>
        <taxon>Basidiomycota</taxon>
        <taxon>Wallemiomycotina</taxon>
        <taxon>Wallemiomycetes</taxon>
        <taxon>Wallemiales</taxon>
        <taxon>Wallemiaceae</taxon>
        <taxon>Wallemia</taxon>
    </lineage>
</organism>
<evidence type="ECO:0000313" key="3">
    <source>
        <dbReference type="Proteomes" id="UP000005242"/>
    </source>
</evidence>
<dbReference type="Proteomes" id="UP000005242">
    <property type="component" value="Unassembled WGS sequence"/>
</dbReference>
<dbReference type="GeneID" id="18472870"/>